<dbReference type="NCBIfam" id="TIGR03317">
    <property type="entry name" value="ygfZ_signature"/>
    <property type="match status" value="1"/>
</dbReference>
<dbReference type="Proteomes" id="UP000018542">
    <property type="component" value="Chromosome"/>
</dbReference>
<dbReference type="Pfam" id="PF25455">
    <property type="entry name" value="Beta-barrel_CAF17_C"/>
    <property type="match status" value="1"/>
</dbReference>
<dbReference type="EMBL" id="CP006912">
    <property type="protein sequence ID" value="AHB48137.1"/>
    <property type="molecule type" value="Genomic_DNA"/>
</dbReference>
<proteinExistence type="predicted"/>
<reference evidence="3 4" key="1">
    <citation type="journal article" date="2014" name="Genome Announc.">
        <title>Complete Genome Sequence of Hyphomicrobium nitrativorans Strain NL23, a Denitrifying Bacterium Isolated from Biofilm of a Methanol-Fed Denitrification System Treating Seawater at the Montreal Biodome.</title>
        <authorList>
            <person name="Martineau C."/>
            <person name="Villeneuve C."/>
            <person name="Mauffrey F."/>
            <person name="Villemur R."/>
        </authorList>
    </citation>
    <scope>NUCLEOTIDE SEQUENCE [LARGE SCALE GENOMIC DNA]</scope>
    <source>
        <strain evidence="3">NL23</strain>
    </source>
</reference>
<dbReference type="InterPro" id="IPR057460">
    <property type="entry name" value="CAF17_C"/>
</dbReference>
<dbReference type="RefSeq" id="WP_023786724.1">
    <property type="nucleotide sequence ID" value="NC_022997.1"/>
</dbReference>
<dbReference type="PANTHER" id="PTHR22602:SF0">
    <property type="entry name" value="TRANSFERASE CAF17, MITOCHONDRIAL-RELATED"/>
    <property type="match status" value="1"/>
</dbReference>
<dbReference type="HOGENOM" id="CLU_007884_7_1_5"/>
<dbReference type="SUPFAM" id="SSF103025">
    <property type="entry name" value="Folate-binding domain"/>
    <property type="match status" value="1"/>
</dbReference>
<dbReference type="KEGG" id="hni:W911_06655"/>
<accession>V5SCC4</accession>
<dbReference type="AlphaFoldDB" id="V5SCC4"/>
<evidence type="ECO:0000259" key="2">
    <source>
        <dbReference type="Pfam" id="PF25455"/>
    </source>
</evidence>
<organism evidence="3 4">
    <name type="scientific">Hyphomicrobium nitrativorans NL23</name>
    <dbReference type="NCBI Taxonomy" id="1029756"/>
    <lineage>
        <taxon>Bacteria</taxon>
        <taxon>Pseudomonadati</taxon>
        <taxon>Pseudomonadota</taxon>
        <taxon>Alphaproteobacteria</taxon>
        <taxon>Hyphomicrobiales</taxon>
        <taxon>Hyphomicrobiaceae</taxon>
        <taxon>Hyphomicrobium</taxon>
    </lineage>
</organism>
<dbReference type="PATRIC" id="fig|1029756.8.peg.1395"/>
<dbReference type="STRING" id="1029756.W911_06655"/>
<gene>
    <name evidence="3" type="ORF">W911_06655</name>
</gene>
<evidence type="ECO:0000313" key="3">
    <source>
        <dbReference type="EMBL" id="AHB48137.1"/>
    </source>
</evidence>
<protein>
    <submittedName>
        <fullName evidence="3">Glycine cleavage system protein T</fullName>
    </submittedName>
</protein>
<dbReference type="InterPro" id="IPR017703">
    <property type="entry name" value="YgfZ/GCV_T_CS"/>
</dbReference>
<sequence>MTYATLLEDRGFVSVTGPDAEKLLGGLITNEMSVLDAAPALYAALLAPQGKILFDFLVVKTADGFLLDTLRARAGELAKRLAIYKLRAAVEIRDASADFVAGAVWGGAPLLEDGAPSGVQVYADPRFSALGHRVIARAGTTAGDLAAAVGGVEISSDAYHAHRIGLGVPEGGRDFAFGDTFPHEALLDQLNGVSFTKGCFVGQEVVSRMQHRTTVRKRVVTVVADAALPREPVPVAIGTVEIGRLGSVAGSRGLALVRIDRVAEAIRDGIPLTAGGTDVRVEVPSFATFRIEVAA</sequence>
<keyword evidence="1" id="KW-0809">Transit peptide</keyword>
<dbReference type="OrthoDB" id="9796287at2"/>
<evidence type="ECO:0000313" key="4">
    <source>
        <dbReference type="Proteomes" id="UP000018542"/>
    </source>
</evidence>
<dbReference type="InterPro" id="IPR045179">
    <property type="entry name" value="YgfZ/GcvT"/>
</dbReference>
<dbReference type="PIRSF" id="PIRSF006487">
    <property type="entry name" value="GcvT"/>
    <property type="match status" value="1"/>
</dbReference>
<name>V5SCC4_9HYPH</name>
<evidence type="ECO:0000256" key="1">
    <source>
        <dbReference type="ARBA" id="ARBA00022946"/>
    </source>
</evidence>
<dbReference type="PANTHER" id="PTHR22602">
    <property type="entry name" value="TRANSFERASE CAF17, MITOCHONDRIAL-RELATED"/>
    <property type="match status" value="1"/>
</dbReference>
<dbReference type="InterPro" id="IPR027266">
    <property type="entry name" value="TrmE/GcvT-like"/>
</dbReference>
<dbReference type="GO" id="GO:0016226">
    <property type="term" value="P:iron-sulfur cluster assembly"/>
    <property type="evidence" value="ECO:0007669"/>
    <property type="project" value="TreeGrafter"/>
</dbReference>
<keyword evidence="4" id="KW-1185">Reference proteome</keyword>
<dbReference type="Gene3D" id="3.30.1360.120">
    <property type="entry name" value="Probable tRNA modification gtpase trme, domain 1"/>
    <property type="match status" value="2"/>
</dbReference>
<feature type="domain" description="CAF17 C-terminal" evidence="2">
    <location>
        <begin position="216"/>
        <end position="287"/>
    </location>
</feature>